<reference evidence="1" key="1">
    <citation type="submission" date="2021-07" db="EMBL/GenBank/DDBJ databases">
        <authorList>
            <person name="Catto M.A."/>
            <person name="Jacobson A."/>
            <person name="Kennedy G."/>
            <person name="Labadie P."/>
            <person name="Hunt B.G."/>
            <person name="Srinivasan R."/>
        </authorList>
    </citation>
    <scope>NUCLEOTIDE SEQUENCE</scope>
    <source>
        <strain evidence="1">PL_HMW_Pooled</strain>
        <tissue evidence="1">Head</tissue>
    </source>
</reference>
<sequence length="191" mass="21514">MNGKSGRFEGEIKFQVLKTVQYCIIATQADYCNLLKNDCVVFKIDSAAYQILQLFYSVLFFREVNKWDIPVSTMQTSNFYFPWVICDLVPSSQVKTQYDFVCSSCSKGGPPNTTRLVQRVGRRRRQSRTARARWRLSPGSRTLGGRWRLRVFRVLASGAAAAGAAVRFGAALGKAPEPRNGPAKPRFTKFV</sequence>
<evidence type="ECO:0000313" key="1">
    <source>
        <dbReference type="EMBL" id="KAK3933388.1"/>
    </source>
</evidence>
<reference evidence="1" key="2">
    <citation type="journal article" date="2023" name="BMC Genomics">
        <title>Pest status, molecular evolution, and epigenetic factors derived from the genome assembly of Frankliniella fusca, a thysanopteran phytovirus vector.</title>
        <authorList>
            <person name="Catto M.A."/>
            <person name="Labadie P.E."/>
            <person name="Jacobson A.L."/>
            <person name="Kennedy G.G."/>
            <person name="Srinivasan R."/>
            <person name="Hunt B.G."/>
        </authorList>
    </citation>
    <scope>NUCLEOTIDE SEQUENCE</scope>
    <source>
        <strain evidence="1">PL_HMW_Pooled</strain>
    </source>
</reference>
<organism evidence="1 2">
    <name type="scientific">Frankliniella fusca</name>
    <dbReference type="NCBI Taxonomy" id="407009"/>
    <lineage>
        <taxon>Eukaryota</taxon>
        <taxon>Metazoa</taxon>
        <taxon>Ecdysozoa</taxon>
        <taxon>Arthropoda</taxon>
        <taxon>Hexapoda</taxon>
        <taxon>Insecta</taxon>
        <taxon>Pterygota</taxon>
        <taxon>Neoptera</taxon>
        <taxon>Paraneoptera</taxon>
        <taxon>Thysanoptera</taxon>
        <taxon>Terebrantia</taxon>
        <taxon>Thripoidea</taxon>
        <taxon>Thripidae</taxon>
        <taxon>Frankliniella</taxon>
    </lineage>
</organism>
<proteinExistence type="predicted"/>
<accession>A0AAE1I620</accession>
<protein>
    <submittedName>
        <fullName evidence="1">C4-dicarboxylate transport sensor protein DctS</fullName>
    </submittedName>
</protein>
<name>A0AAE1I620_9NEOP</name>
<evidence type="ECO:0000313" key="2">
    <source>
        <dbReference type="Proteomes" id="UP001219518"/>
    </source>
</evidence>
<gene>
    <name evidence="1" type="ORF">KUF71_017976</name>
</gene>
<dbReference type="EMBL" id="JAHWGI010001444">
    <property type="protein sequence ID" value="KAK3933388.1"/>
    <property type="molecule type" value="Genomic_DNA"/>
</dbReference>
<comment type="caution">
    <text evidence="1">The sequence shown here is derived from an EMBL/GenBank/DDBJ whole genome shotgun (WGS) entry which is preliminary data.</text>
</comment>
<dbReference type="Proteomes" id="UP001219518">
    <property type="component" value="Unassembled WGS sequence"/>
</dbReference>
<keyword evidence="2" id="KW-1185">Reference proteome</keyword>
<dbReference type="AlphaFoldDB" id="A0AAE1I620"/>